<sequence length="102" mass="11864">MEEDLEREEHNHLSDAAQVAFDEALTSFPPKVAAVLRKFKHEFIIEWLVDEVCRRLKGCRPLERQWAMHKLQKGETLAAVVRIMVQGRLEGRYVEPEDGFGM</sequence>
<accession>A0A099EZ44</accession>
<reference evidence="1 2" key="2">
    <citation type="submission" date="2014-10" db="EMBL/GenBank/DDBJ databases">
        <title>Paracoccus sanguinis sp. nov., isolated from clinical specimens of New York State patients.</title>
        <authorList>
            <person name="Mingle L.A."/>
            <person name="Cole J.A."/>
            <person name="Lapierre P."/>
            <person name="Musser K.A."/>
        </authorList>
    </citation>
    <scope>NUCLEOTIDE SEQUENCE [LARGE SCALE GENOMIC DNA]</scope>
    <source>
        <strain evidence="1 2">HAMBI 3106</strain>
    </source>
</reference>
<reference evidence="1 2" key="1">
    <citation type="submission" date="2014-09" db="EMBL/GenBank/DDBJ databases">
        <authorList>
            <person name="McGinnis J.M."/>
            <person name="Wolfgang W.J."/>
        </authorList>
    </citation>
    <scope>NUCLEOTIDE SEQUENCE [LARGE SCALE GENOMIC DNA]</scope>
    <source>
        <strain evidence="1 2">HAMBI 3106</strain>
    </source>
</reference>
<protein>
    <submittedName>
        <fullName evidence="1">Uncharacterized protein</fullName>
    </submittedName>
</protein>
<name>A0A099EZ44_9RHOB</name>
<organism evidence="1 2">
    <name type="scientific">Paracoccus sphaerophysae</name>
    <dbReference type="NCBI Taxonomy" id="690417"/>
    <lineage>
        <taxon>Bacteria</taxon>
        <taxon>Pseudomonadati</taxon>
        <taxon>Pseudomonadota</taxon>
        <taxon>Alphaproteobacteria</taxon>
        <taxon>Rhodobacterales</taxon>
        <taxon>Paracoccaceae</taxon>
        <taxon>Paracoccus</taxon>
    </lineage>
</organism>
<evidence type="ECO:0000313" key="1">
    <source>
        <dbReference type="EMBL" id="KGJ03248.1"/>
    </source>
</evidence>
<comment type="caution">
    <text evidence="1">The sequence shown here is derived from an EMBL/GenBank/DDBJ whole genome shotgun (WGS) entry which is preliminary data.</text>
</comment>
<dbReference type="RefSeq" id="WP_156965484.1">
    <property type="nucleotide sequence ID" value="NZ_JRKS01000054.1"/>
</dbReference>
<evidence type="ECO:0000313" key="2">
    <source>
        <dbReference type="Proteomes" id="UP000029917"/>
    </source>
</evidence>
<dbReference type="EMBL" id="JRKS01000054">
    <property type="protein sequence ID" value="KGJ03248.1"/>
    <property type="molecule type" value="Genomic_DNA"/>
</dbReference>
<keyword evidence="2" id="KW-1185">Reference proteome</keyword>
<dbReference type="AlphaFoldDB" id="A0A099EZ44"/>
<gene>
    <name evidence="1" type="ORF">IC63_13525</name>
</gene>
<proteinExistence type="predicted"/>
<dbReference type="Proteomes" id="UP000029917">
    <property type="component" value="Unassembled WGS sequence"/>
</dbReference>